<dbReference type="Proteomes" id="UP000001660">
    <property type="component" value="Chromosome"/>
</dbReference>
<dbReference type="AlphaFoldDB" id="D8PHG0"/>
<proteinExistence type="predicted"/>
<dbReference type="KEGG" id="nde:NIDE3001"/>
<organism evidence="1 2">
    <name type="scientific">Nitrospira defluvii</name>
    <dbReference type="NCBI Taxonomy" id="330214"/>
    <lineage>
        <taxon>Bacteria</taxon>
        <taxon>Pseudomonadati</taxon>
        <taxon>Nitrospirota</taxon>
        <taxon>Nitrospiria</taxon>
        <taxon>Nitrospirales</taxon>
        <taxon>Nitrospiraceae</taxon>
        <taxon>Nitrospira</taxon>
    </lineage>
</organism>
<protein>
    <submittedName>
        <fullName evidence="1">Uncharacterized protein</fullName>
    </submittedName>
</protein>
<reference evidence="1 2" key="1">
    <citation type="journal article" date="2010" name="Proc. Natl. Acad. Sci. U.S.A.">
        <title>A Nitrospira metagenome illuminates the physiology and evolution of globally important nitrite-oxidizing bacteria.</title>
        <authorList>
            <person name="Lucker S."/>
            <person name="Wagner M."/>
            <person name="Maixner F."/>
            <person name="Pelletier E."/>
            <person name="Koch H."/>
            <person name="Vacherie B."/>
            <person name="Rattei T."/>
            <person name="Sinninghe Damste J."/>
            <person name="Spieck E."/>
            <person name="Le Paslier D."/>
            <person name="Daims H."/>
        </authorList>
    </citation>
    <scope>NUCLEOTIDE SEQUENCE [LARGE SCALE GENOMIC DNA]</scope>
</reference>
<evidence type="ECO:0000313" key="1">
    <source>
        <dbReference type="EMBL" id="CBK42697.1"/>
    </source>
</evidence>
<gene>
    <name evidence="1" type="ORF">NIDE3001</name>
</gene>
<dbReference type="HOGENOM" id="CLU_2011116_0_0_0"/>
<accession>D8PHG0</accession>
<keyword evidence="2" id="KW-1185">Reference proteome</keyword>
<dbReference type="STRING" id="330214.NIDE3001"/>
<evidence type="ECO:0000313" key="2">
    <source>
        <dbReference type="Proteomes" id="UP000001660"/>
    </source>
</evidence>
<dbReference type="EMBL" id="FP929003">
    <property type="protein sequence ID" value="CBK42697.1"/>
    <property type="molecule type" value="Genomic_DNA"/>
</dbReference>
<sequence length="123" mass="13756">MKFTLRDKTMFQTAFSPTREEARTLLDYVRCLREEEVGARIAAYPRFMARTLRPGGTLLSVNLETSRYLEGNALNHFDFSLYHATPRVQPAPFGTDLVGHISGLRMVHAEVVNTAQVLEAAGA</sequence>
<name>D8PHG0_9BACT</name>